<reference evidence="10 11" key="1">
    <citation type="submission" date="2024-04" db="EMBL/GenBank/DDBJ databases">
        <authorList>
            <person name="Rising A."/>
            <person name="Reimegard J."/>
            <person name="Sonavane S."/>
            <person name="Akerstrom W."/>
            <person name="Nylinder S."/>
            <person name="Hedman E."/>
            <person name="Kallberg Y."/>
        </authorList>
    </citation>
    <scope>NUCLEOTIDE SEQUENCE [LARGE SCALE GENOMIC DNA]</scope>
</reference>
<organism evidence="10 11">
    <name type="scientific">Larinioides sclopetarius</name>
    <dbReference type="NCBI Taxonomy" id="280406"/>
    <lineage>
        <taxon>Eukaryota</taxon>
        <taxon>Metazoa</taxon>
        <taxon>Ecdysozoa</taxon>
        <taxon>Arthropoda</taxon>
        <taxon>Chelicerata</taxon>
        <taxon>Arachnida</taxon>
        <taxon>Araneae</taxon>
        <taxon>Araneomorphae</taxon>
        <taxon>Entelegynae</taxon>
        <taxon>Araneoidea</taxon>
        <taxon>Araneidae</taxon>
        <taxon>Larinioides</taxon>
    </lineage>
</organism>
<keyword evidence="4" id="KW-0548">Nucleotidyltransferase</keyword>
<dbReference type="EC" id="2.7.7.7" evidence="2"/>
<protein>
    <recommendedName>
        <fullName evidence="2">DNA-directed DNA polymerase</fullName>
        <ecNumber evidence="2">2.7.7.7</ecNumber>
    </recommendedName>
</protein>
<dbReference type="GO" id="GO:0000166">
    <property type="term" value="F:nucleotide binding"/>
    <property type="evidence" value="ECO:0007669"/>
    <property type="project" value="InterPro"/>
</dbReference>
<keyword evidence="5" id="KW-0235">DNA replication</keyword>
<keyword evidence="11" id="KW-1185">Reference proteome</keyword>
<dbReference type="AlphaFoldDB" id="A0AAV2BY52"/>
<comment type="similarity">
    <text evidence="1">Belongs to the DNA polymerase type-B family.</text>
</comment>
<accession>A0AAV2BY52</accession>
<dbReference type="SUPFAM" id="SSF56672">
    <property type="entry name" value="DNA/RNA polymerases"/>
    <property type="match status" value="1"/>
</dbReference>
<evidence type="ECO:0000313" key="10">
    <source>
        <dbReference type="EMBL" id="CAL1300304.1"/>
    </source>
</evidence>
<dbReference type="InterPro" id="IPR043502">
    <property type="entry name" value="DNA/RNA_pol_sf"/>
</dbReference>
<dbReference type="InterPro" id="IPR023211">
    <property type="entry name" value="DNA_pol_palm_dom_sf"/>
</dbReference>
<dbReference type="EMBL" id="CAXIEN010000547">
    <property type="protein sequence ID" value="CAL1300304.1"/>
    <property type="molecule type" value="Genomic_DNA"/>
</dbReference>
<comment type="caution">
    <text evidence="10">The sequence shown here is derived from an EMBL/GenBank/DDBJ whole genome shotgun (WGS) entry which is preliminary data.</text>
</comment>
<keyword evidence="7" id="KW-0238">DNA-binding</keyword>
<evidence type="ECO:0000256" key="1">
    <source>
        <dbReference type="ARBA" id="ARBA00005755"/>
    </source>
</evidence>
<evidence type="ECO:0000256" key="4">
    <source>
        <dbReference type="ARBA" id="ARBA00022695"/>
    </source>
</evidence>
<feature type="domain" description="DNA-directed DNA polymerase family B mitochondria/virus" evidence="9">
    <location>
        <begin position="58"/>
        <end position="161"/>
    </location>
</feature>
<dbReference type="GO" id="GO:0003887">
    <property type="term" value="F:DNA-directed DNA polymerase activity"/>
    <property type="evidence" value="ECO:0007669"/>
    <property type="project" value="UniProtKB-KW"/>
</dbReference>
<evidence type="ECO:0000256" key="8">
    <source>
        <dbReference type="ARBA" id="ARBA00049244"/>
    </source>
</evidence>
<dbReference type="Gene3D" id="3.90.1600.10">
    <property type="entry name" value="Palm domain of DNA polymerase"/>
    <property type="match status" value="1"/>
</dbReference>
<comment type="catalytic activity">
    <reaction evidence="8">
        <text>DNA(n) + a 2'-deoxyribonucleoside 5'-triphosphate = DNA(n+1) + diphosphate</text>
        <dbReference type="Rhea" id="RHEA:22508"/>
        <dbReference type="Rhea" id="RHEA-COMP:17339"/>
        <dbReference type="Rhea" id="RHEA-COMP:17340"/>
        <dbReference type="ChEBI" id="CHEBI:33019"/>
        <dbReference type="ChEBI" id="CHEBI:61560"/>
        <dbReference type="ChEBI" id="CHEBI:173112"/>
        <dbReference type="EC" id="2.7.7.7"/>
    </reaction>
</comment>
<name>A0AAV2BY52_9ARAC</name>
<dbReference type="PANTHER" id="PTHR33568">
    <property type="entry name" value="DNA POLYMERASE"/>
    <property type="match status" value="1"/>
</dbReference>
<keyword evidence="3" id="KW-0808">Transferase</keyword>
<dbReference type="InterPro" id="IPR004868">
    <property type="entry name" value="DNA-dir_DNA_pol_B_mt/vir"/>
</dbReference>
<dbReference type="GO" id="GO:0006260">
    <property type="term" value="P:DNA replication"/>
    <property type="evidence" value="ECO:0007669"/>
    <property type="project" value="UniProtKB-KW"/>
</dbReference>
<dbReference type="GO" id="GO:0003677">
    <property type="term" value="F:DNA binding"/>
    <property type="evidence" value="ECO:0007669"/>
    <property type="project" value="UniProtKB-KW"/>
</dbReference>
<evidence type="ECO:0000256" key="7">
    <source>
        <dbReference type="ARBA" id="ARBA00023125"/>
    </source>
</evidence>
<sequence>IYEIYHFPTTSDTLFRTYIDTFLKIKQESSGWPQNCSTEEEKAAYIREYEVKEGIKLDPENISKNPGRRQVAKLALNSFWGRWGMNTLRSQLTYVNTVPDFHRLLSDPSNDIKDVYFPTEEVAAIHWQSKKEFLAQDASTNIFIAAFTTAWARIKLYNEMEKLGRSVLYHDTDSIVYASDGKNDPPLGNFLGEFTDELDGDSITTFVSAGPKNYAYQTKGGKTCCKIRGFTLNFRNSEKLNFDSIRALVCNLDYNCKIPLYNPSKISRDAKRRKVVNKEETKSYRMVYDKRVIQDDFTTLPYGY</sequence>
<keyword evidence="6" id="KW-0239">DNA-directed DNA polymerase</keyword>
<dbReference type="Pfam" id="PF03175">
    <property type="entry name" value="DNA_pol_B_2"/>
    <property type="match status" value="1"/>
</dbReference>
<evidence type="ECO:0000256" key="6">
    <source>
        <dbReference type="ARBA" id="ARBA00022932"/>
    </source>
</evidence>
<evidence type="ECO:0000313" key="11">
    <source>
        <dbReference type="Proteomes" id="UP001497382"/>
    </source>
</evidence>
<gene>
    <name evidence="10" type="ORF">LARSCL_LOCUS21875</name>
</gene>
<evidence type="ECO:0000256" key="5">
    <source>
        <dbReference type="ARBA" id="ARBA00022705"/>
    </source>
</evidence>
<proteinExistence type="inferred from homology"/>
<dbReference type="PANTHER" id="PTHR33568:SF3">
    <property type="entry name" value="DNA-DIRECTED DNA POLYMERASE"/>
    <property type="match status" value="1"/>
</dbReference>
<dbReference type="Proteomes" id="UP001497382">
    <property type="component" value="Unassembled WGS sequence"/>
</dbReference>
<dbReference type="Gene3D" id="1.10.287.690">
    <property type="entry name" value="Helix hairpin bin"/>
    <property type="match status" value="1"/>
</dbReference>
<evidence type="ECO:0000256" key="3">
    <source>
        <dbReference type="ARBA" id="ARBA00022679"/>
    </source>
</evidence>
<evidence type="ECO:0000259" key="9">
    <source>
        <dbReference type="Pfam" id="PF03175"/>
    </source>
</evidence>
<feature type="non-terminal residue" evidence="10">
    <location>
        <position position="1"/>
    </location>
</feature>
<evidence type="ECO:0000256" key="2">
    <source>
        <dbReference type="ARBA" id="ARBA00012417"/>
    </source>
</evidence>